<comment type="caution">
    <text evidence="3">The sequence shown here is derived from an EMBL/GenBank/DDBJ whole genome shotgun (WGS) entry which is preliminary data.</text>
</comment>
<dbReference type="AlphaFoldDB" id="A0A918VJ43"/>
<keyword evidence="4" id="KW-1185">Reference proteome</keyword>
<dbReference type="RefSeq" id="WP_189541274.1">
    <property type="nucleotide sequence ID" value="NZ_BMZD01000004.1"/>
</dbReference>
<evidence type="ECO:0000313" key="4">
    <source>
        <dbReference type="Proteomes" id="UP000634139"/>
    </source>
</evidence>
<dbReference type="EMBL" id="BMZD01000004">
    <property type="protein sequence ID" value="GHA00401.1"/>
    <property type="molecule type" value="Genomic_DNA"/>
</dbReference>
<sequence length="152" mass="16704">MKSLLLSVVALCSATAALALDPPATLPSWLAGAWEMHEGKSWSDEYWTAPRAGLMIGAARMGKGDTLQMWESTRIERKADGSISFFAQPRGVPAAEFPLVAHGDGMIEFANPAHDYPQRIRYWREGRLLKARISLIDGSKPMEWSYAPLGGD</sequence>
<protein>
    <recommendedName>
        <fullName evidence="2">DUF6265 domain-containing protein</fullName>
    </recommendedName>
</protein>
<evidence type="ECO:0000313" key="3">
    <source>
        <dbReference type="EMBL" id="GHA00401.1"/>
    </source>
</evidence>
<reference evidence="3" key="2">
    <citation type="submission" date="2020-09" db="EMBL/GenBank/DDBJ databases">
        <authorList>
            <person name="Sun Q."/>
            <person name="Kim S."/>
        </authorList>
    </citation>
    <scope>NUCLEOTIDE SEQUENCE</scope>
    <source>
        <strain evidence="3">KCTC 32422</strain>
    </source>
</reference>
<accession>A0A918VJ43</accession>
<dbReference type="InterPro" id="IPR046232">
    <property type="entry name" value="DUF6265"/>
</dbReference>
<evidence type="ECO:0000259" key="2">
    <source>
        <dbReference type="Pfam" id="PF19780"/>
    </source>
</evidence>
<dbReference type="Pfam" id="PF19780">
    <property type="entry name" value="DUF6265"/>
    <property type="match status" value="1"/>
</dbReference>
<name>A0A918VJ43_9SPHN</name>
<keyword evidence="1" id="KW-0732">Signal</keyword>
<feature type="chain" id="PRO_5036987873" description="DUF6265 domain-containing protein" evidence="1">
    <location>
        <begin position="20"/>
        <end position="152"/>
    </location>
</feature>
<evidence type="ECO:0000256" key="1">
    <source>
        <dbReference type="SAM" id="SignalP"/>
    </source>
</evidence>
<reference evidence="3" key="1">
    <citation type="journal article" date="2014" name="Int. J. Syst. Evol. Microbiol.">
        <title>Complete genome sequence of Corynebacterium casei LMG S-19264T (=DSM 44701T), isolated from a smear-ripened cheese.</title>
        <authorList>
            <consortium name="US DOE Joint Genome Institute (JGI-PGF)"/>
            <person name="Walter F."/>
            <person name="Albersmeier A."/>
            <person name="Kalinowski J."/>
            <person name="Ruckert C."/>
        </authorList>
    </citation>
    <scope>NUCLEOTIDE SEQUENCE</scope>
    <source>
        <strain evidence="3">KCTC 32422</strain>
    </source>
</reference>
<feature type="signal peptide" evidence="1">
    <location>
        <begin position="1"/>
        <end position="19"/>
    </location>
</feature>
<feature type="domain" description="DUF6265" evidence="2">
    <location>
        <begin position="28"/>
        <end position="134"/>
    </location>
</feature>
<dbReference type="Proteomes" id="UP000634139">
    <property type="component" value="Unassembled WGS sequence"/>
</dbReference>
<proteinExistence type="predicted"/>
<organism evidence="3 4">
    <name type="scientific">Novosphingobium arvoryzae</name>
    <dbReference type="NCBI Taxonomy" id="1256514"/>
    <lineage>
        <taxon>Bacteria</taxon>
        <taxon>Pseudomonadati</taxon>
        <taxon>Pseudomonadota</taxon>
        <taxon>Alphaproteobacteria</taxon>
        <taxon>Sphingomonadales</taxon>
        <taxon>Sphingomonadaceae</taxon>
        <taxon>Novosphingobium</taxon>
    </lineage>
</organism>
<gene>
    <name evidence="3" type="ORF">GCM10011617_21300</name>
</gene>